<reference evidence="2" key="1">
    <citation type="submission" date="2020-01" db="EMBL/GenBank/DDBJ databases">
        <authorList>
            <consortium name="DOE Joint Genome Institute"/>
            <person name="Haridas S."/>
            <person name="Albert R."/>
            <person name="Binder M."/>
            <person name="Bloem J."/>
            <person name="Labutti K."/>
            <person name="Salamov A."/>
            <person name="Andreopoulos B."/>
            <person name="Baker S.E."/>
            <person name="Barry K."/>
            <person name="Bills G."/>
            <person name="Bluhm B.H."/>
            <person name="Cannon C."/>
            <person name="Castanera R."/>
            <person name="Culley D.E."/>
            <person name="Daum C."/>
            <person name="Ezra D."/>
            <person name="Gonzalez J.B."/>
            <person name="Henrissat B."/>
            <person name="Kuo A."/>
            <person name="Liang C."/>
            <person name="Lipzen A."/>
            <person name="Lutzoni F."/>
            <person name="Magnuson J."/>
            <person name="Mondo S."/>
            <person name="Nolan M."/>
            <person name="Ohm R."/>
            <person name="Pangilinan J."/>
            <person name="Park H.-J."/>
            <person name="Ramirez L."/>
            <person name="Alfaro M."/>
            <person name="Sun H."/>
            <person name="Tritt A."/>
            <person name="Yoshinaga Y."/>
            <person name="Zwiers L.-H."/>
            <person name="Turgeon B.G."/>
            <person name="Goodwin S.B."/>
            <person name="Spatafora J.W."/>
            <person name="Crous P.W."/>
            <person name="Grigoriev I.V."/>
        </authorList>
    </citation>
    <scope>NUCLEOTIDE SEQUENCE</scope>
    <source>
        <strain evidence="2">IPT5</strain>
    </source>
</reference>
<feature type="region of interest" description="Disordered" evidence="1">
    <location>
        <begin position="1"/>
        <end position="28"/>
    </location>
</feature>
<dbReference type="AlphaFoldDB" id="A0A6A7BJ91"/>
<evidence type="ECO:0000256" key="1">
    <source>
        <dbReference type="SAM" id="MobiDB-lite"/>
    </source>
</evidence>
<evidence type="ECO:0000313" key="3">
    <source>
        <dbReference type="Proteomes" id="UP000799423"/>
    </source>
</evidence>
<protein>
    <submittedName>
        <fullName evidence="2">Uncharacterized protein</fullName>
    </submittedName>
</protein>
<organism evidence="2 3">
    <name type="scientific">Plenodomus tracheiphilus IPT5</name>
    <dbReference type="NCBI Taxonomy" id="1408161"/>
    <lineage>
        <taxon>Eukaryota</taxon>
        <taxon>Fungi</taxon>
        <taxon>Dikarya</taxon>
        <taxon>Ascomycota</taxon>
        <taxon>Pezizomycotina</taxon>
        <taxon>Dothideomycetes</taxon>
        <taxon>Pleosporomycetidae</taxon>
        <taxon>Pleosporales</taxon>
        <taxon>Pleosporineae</taxon>
        <taxon>Leptosphaeriaceae</taxon>
        <taxon>Plenodomus</taxon>
    </lineage>
</organism>
<accession>A0A6A7BJ91</accession>
<evidence type="ECO:0000313" key="2">
    <source>
        <dbReference type="EMBL" id="KAF2854479.1"/>
    </source>
</evidence>
<dbReference type="Proteomes" id="UP000799423">
    <property type="component" value="Unassembled WGS sequence"/>
</dbReference>
<keyword evidence="3" id="KW-1185">Reference proteome</keyword>
<feature type="compositionally biased region" description="Polar residues" evidence="1">
    <location>
        <begin position="1"/>
        <end position="12"/>
    </location>
</feature>
<name>A0A6A7BJ91_9PLEO</name>
<gene>
    <name evidence="2" type="ORF">T440DRAFT_387951</name>
</gene>
<proteinExistence type="predicted"/>
<dbReference type="EMBL" id="MU006292">
    <property type="protein sequence ID" value="KAF2854479.1"/>
    <property type="molecule type" value="Genomic_DNA"/>
</dbReference>
<sequence>MPTPERNQYSNKESAKVNAGFDMGAREQDAQEQYDPWNVASAFASGGPAVDIDFSQFVIPTVAPEAPPTAEQLVRRLLNPPPHAFLHGALSMQCAIGTGGRLRHFIFRNIDERYILKEDSEVRIRGAQLGLPALYLEWLCGNDESVTAAEHGIYLTPEFFSGLQRDW</sequence>
<dbReference type="OrthoDB" id="3927820at2759"/>